<dbReference type="EMBL" id="FOEF01000015">
    <property type="protein sequence ID" value="SEP50827.1"/>
    <property type="molecule type" value="Genomic_DNA"/>
</dbReference>
<dbReference type="RefSeq" id="WP_091622643.1">
    <property type="nucleotide sequence ID" value="NZ_FOEF01000015.1"/>
</dbReference>
<name>A0A1H8YFE2_9PSEU</name>
<dbReference type="OrthoDB" id="3634740at2"/>
<organism evidence="1 2">
    <name type="scientific">Amycolatopsis saalfeldensis</name>
    <dbReference type="NCBI Taxonomy" id="394193"/>
    <lineage>
        <taxon>Bacteria</taxon>
        <taxon>Bacillati</taxon>
        <taxon>Actinomycetota</taxon>
        <taxon>Actinomycetes</taxon>
        <taxon>Pseudonocardiales</taxon>
        <taxon>Pseudonocardiaceae</taxon>
        <taxon>Amycolatopsis</taxon>
    </lineage>
</organism>
<sequence>MDDDARQVLRELWSARGQRSEDLEAACGPQRTCKNMSAVGFEGLAGGGDLRDAWKTQLAKEGKLKPGTGTVRDLVLGADENA</sequence>
<proteinExistence type="predicted"/>
<evidence type="ECO:0000313" key="1">
    <source>
        <dbReference type="EMBL" id="SEP50827.1"/>
    </source>
</evidence>
<dbReference type="Proteomes" id="UP000198582">
    <property type="component" value="Unassembled WGS sequence"/>
</dbReference>
<gene>
    <name evidence="1" type="ORF">SAMN04489732_11529</name>
</gene>
<reference evidence="1 2" key="1">
    <citation type="submission" date="2016-10" db="EMBL/GenBank/DDBJ databases">
        <authorList>
            <person name="de Groot N.N."/>
        </authorList>
    </citation>
    <scope>NUCLEOTIDE SEQUENCE [LARGE SCALE GENOMIC DNA]</scope>
    <source>
        <strain evidence="1 2">DSM 44993</strain>
    </source>
</reference>
<dbReference type="STRING" id="394193.SAMN04489732_11529"/>
<evidence type="ECO:0000313" key="2">
    <source>
        <dbReference type="Proteomes" id="UP000198582"/>
    </source>
</evidence>
<protein>
    <submittedName>
        <fullName evidence="1">Uncharacterized protein</fullName>
    </submittedName>
</protein>
<accession>A0A1H8YFE2</accession>
<dbReference type="AlphaFoldDB" id="A0A1H8YFE2"/>
<keyword evidence="2" id="KW-1185">Reference proteome</keyword>